<dbReference type="SMART" id="SM00545">
    <property type="entry name" value="JmjN"/>
    <property type="match status" value="1"/>
</dbReference>
<comment type="cofactor">
    <cofactor evidence="1">
        <name>Fe(2+)</name>
        <dbReference type="ChEBI" id="CHEBI:29033"/>
    </cofactor>
</comment>
<reference evidence="17 19" key="6">
    <citation type="journal article" date="2005" name="PLoS Comput. Biol.">
        <title>Combined evidence annotation of transposable elements in genome sequences.</title>
        <authorList>
            <person name="Quesneville H."/>
            <person name="Bergman C.M."/>
            <person name="Andrieu O."/>
            <person name="Autard D."/>
            <person name="Nouaud D."/>
            <person name="Ashburner M."/>
            <person name="Anxolabehere D."/>
        </authorList>
    </citation>
    <scope>NUCLEOTIDE SEQUENCE [LARGE SCALE GENOMIC DNA]</scope>
    <source>
        <strain evidence="19">Berkeley</strain>
    </source>
</reference>
<dbReference type="EMBL" id="AE013599">
    <property type="protein sequence ID" value="AFH07949.1"/>
    <property type="molecule type" value="Genomic_DNA"/>
</dbReference>
<dbReference type="PROSITE" id="PS51184">
    <property type="entry name" value="JMJC"/>
    <property type="match status" value="1"/>
</dbReference>
<organism evidence="17 19">
    <name type="scientific">Drosophila melanogaster</name>
    <name type="common">Fruit fly</name>
    <dbReference type="NCBI Taxonomy" id="7227"/>
    <lineage>
        <taxon>Eukaryota</taxon>
        <taxon>Metazoa</taxon>
        <taxon>Ecdysozoa</taxon>
        <taxon>Arthropoda</taxon>
        <taxon>Hexapoda</taxon>
        <taxon>Insecta</taxon>
        <taxon>Pterygota</taxon>
        <taxon>Neoptera</taxon>
        <taxon>Endopterygota</taxon>
        <taxon>Diptera</taxon>
        <taxon>Brachycera</taxon>
        <taxon>Muscomorpha</taxon>
        <taxon>Ephydroidea</taxon>
        <taxon>Drosophilidae</taxon>
        <taxon>Drosophila</taxon>
        <taxon>Sophophora</taxon>
    </lineage>
</organism>
<evidence type="ECO:0000256" key="7">
    <source>
        <dbReference type="ARBA" id="ARBA00022964"/>
    </source>
</evidence>
<dbReference type="SUPFAM" id="SSF51197">
    <property type="entry name" value="Clavaminate synthase-like"/>
    <property type="match status" value="1"/>
</dbReference>
<dbReference type="GO" id="GO:0046872">
    <property type="term" value="F:metal ion binding"/>
    <property type="evidence" value="ECO:0007669"/>
    <property type="project" value="UniProtKB-KW"/>
</dbReference>
<dbReference type="SMART" id="SM00558">
    <property type="entry name" value="JmjC"/>
    <property type="match status" value="1"/>
</dbReference>
<evidence type="ECO:0000256" key="6">
    <source>
        <dbReference type="ARBA" id="ARBA00022853"/>
    </source>
</evidence>
<dbReference type="AGR" id="FB:FBgn0033233"/>
<name>A0A0B4K7U3_DROME</name>
<comment type="catalytic activity">
    <reaction evidence="13">
        <text>N(6),N(6),N(6)-trimethyl-L-lysyl(9)-[histone H3] + 2 2-oxoglutarate + 2 O2 = N(6)-methyl-L-lysyl(9)-[histone H3] + 2 formaldehyde + 2 succinate + 2 CO2</text>
        <dbReference type="Rhea" id="RHEA:60200"/>
        <dbReference type="Rhea" id="RHEA-COMP:15538"/>
        <dbReference type="Rhea" id="RHEA-COMP:15542"/>
        <dbReference type="ChEBI" id="CHEBI:15379"/>
        <dbReference type="ChEBI" id="CHEBI:16526"/>
        <dbReference type="ChEBI" id="CHEBI:16810"/>
        <dbReference type="ChEBI" id="CHEBI:16842"/>
        <dbReference type="ChEBI" id="CHEBI:30031"/>
        <dbReference type="ChEBI" id="CHEBI:61929"/>
        <dbReference type="ChEBI" id="CHEBI:61961"/>
        <dbReference type="EC" id="1.14.11.66"/>
    </reaction>
</comment>
<reference evidence="17 19" key="3">
    <citation type="journal article" date="2002" name="Genome Biol.">
        <title>Annotation of the Drosophila melanogaster euchromatic genome: a systematic review.</title>
        <authorList>
            <person name="Misra S."/>
            <person name="Crosby M.A."/>
            <person name="Mungall C.J."/>
            <person name="Matthews B.B."/>
            <person name="Campbell K.S."/>
            <person name="Hradecky P."/>
            <person name="Huang Y."/>
            <person name="Kaminker J.S."/>
            <person name="Millburn G.H."/>
            <person name="Prochnik S.E."/>
            <person name="Smith C.D."/>
            <person name="Tupy J.L."/>
            <person name="Whitfied E.J."/>
            <person name="Bayraktaroglu L."/>
            <person name="Berman B.P."/>
            <person name="Bettencourt B.R."/>
            <person name="Celniker S.E."/>
            <person name="de Grey A.D."/>
            <person name="Drysdale R.A."/>
            <person name="Harris N.L."/>
            <person name="Richter J."/>
            <person name="Russo S."/>
            <person name="Schroeder A.J."/>
            <person name="Shu S.Q."/>
            <person name="Stapleton M."/>
            <person name="Yamada C."/>
            <person name="Ashburner M."/>
            <person name="Gelbart W.M."/>
            <person name="Rubin G.M."/>
            <person name="Lewis S.E."/>
        </authorList>
    </citation>
    <scope>GENOME REANNOTATION</scope>
    <source>
        <strain evidence="19">Berkeley</strain>
    </source>
</reference>
<keyword evidence="5" id="KW-0862">Zinc</keyword>
<comment type="function">
    <text evidence="14">Probable histone demethylase that specifically demethylates 'Lys-9' and 'Lys-36' residues of histone H3, thereby playing a central role in histone code. Demethylation of Lys residue generates formaldehyde and succinate.</text>
</comment>
<dbReference type="SMR" id="A0A0B4K7U3"/>
<keyword evidence="6" id="KW-0156">Chromatin regulator</keyword>
<dbReference type="DNASU" id="35744"/>
<dbReference type="PANTHER" id="PTHR10694">
    <property type="entry name" value="LYSINE-SPECIFIC DEMETHYLASE"/>
    <property type="match status" value="1"/>
</dbReference>
<keyword evidence="8 17" id="KW-0560">Oxidoreductase</keyword>
<reference evidence="17 19" key="4">
    <citation type="journal article" date="2002" name="Genome Biol.">
        <title>The transposable elements of the Drosophila melanogaster euchromatin: a genomics perspective.</title>
        <authorList>
            <person name="Kaminker J.S."/>
            <person name="Bergman C.M."/>
            <person name="Kronmiller B."/>
            <person name="Carlson J."/>
            <person name="Svirskas R."/>
            <person name="Patel S."/>
            <person name="Frise E."/>
            <person name="Wheeler D.A."/>
            <person name="Lewis S.E."/>
            <person name="Rubin G.M."/>
            <person name="Ashburner M."/>
            <person name="Celniker S.E."/>
        </authorList>
    </citation>
    <scope>NUCLEOTIDE SEQUENCE [LARGE SCALE GENOMIC DNA]</scope>
    <source>
        <strain evidence="19">Berkeley</strain>
    </source>
</reference>
<reference evidence="17 19" key="2">
    <citation type="journal article" date="2002" name="Genome Biol.">
        <title>Finishing a whole-genome shotgun: release 3 of the Drosophila melanogaster euchromatic genome sequence.</title>
        <authorList>
            <person name="Celniker S.E."/>
            <person name="Wheeler D.A."/>
            <person name="Kronmiller B."/>
            <person name="Carlson J.W."/>
            <person name="Halpern A."/>
            <person name="Patel S."/>
            <person name="Adams M."/>
            <person name="Champe M."/>
            <person name="Dugan S.P."/>
            <person name="Frise E."/>
            <person name="Hodgson A."/>
            <person name="George R.A."/>
            <person name="Hoskins R.A."/>
            <person name="Laverty T."/>
            <person name="Muzny D.M."/>
            <person name="Nelson C.R."/>
            <person name="Pacleb J.M."/>
            <person name="Park S."/>
            <person name="Pfeiffer B.D."/>
            <person name="Richards S."/>
            <person name="Sodergren E.J."/>
            <person name="Svirskas R."/>
            <person name="Tabor P.E."/>
            <person name="Wan K."/>
            <person name="Stapleton M."/>
            <person name="Sutton G.G."/>
            <person name="Venter C."/>
            <person name="Weinstock G."/>
            <person name="Scherer S.E."/>
            <person name="Myers E.W."/>
            <person name="Gibbs R.A."/>
            <person name="Rubin G.M."/>
        </authorList>
    </citation>
    <scope>NUCLEOTIDE SEQUENCE [LARGE SCALE GENOMIC DNA]</scope>
    <source>
        <strain evidence="19">Berkeley</strain>
    </source>
</reference>
<dbReference type="FlyBase" id="FBgn0033233">
    <property type="gene designation" value="Kdm4A"/>
</dbReference>
<dbReference type="RefSeq" id="NP_001246194.1">
    <property type="nucleotide sequence ID" value="NM_001259265.2"/>
</dbReference>
<feature type="domain" description="JmjN" evidence="15">
    <location>
        <begin position="18"/>
        <end position="60"/>
    </location>
</feature>
<keyword evidence="10" id="KW-0805">Transcription regulation</keyword>
<dbReference type="Pfam" id="PF02375">
    <property type="entry name" value="JmjN"/>
    <property type="match status" value="1"/>
</dbReference>
<dbReference type="GeneID" id="35744"/>
<dbReference type="AlphaFoldDB" id="A0A0B4K7U3"/>
<dbReference type="EC" id="1.14.11.66" evidence="3"/>
<reference evidence="17 19" key="9">
    <citation type="journal article" date="2015" name="G3 (Bethesda)">
        <title>Gene Model Annotations for Drosophila melanogaster: Impact of High-Throughput Data.</title>
        <authorList>
            <consortium name="FlyBase Consortium"/>
            <person name="Matthews B.B."/>
            <person name="Dos Santos G."/>
            <person name="Crosby M.A."/>
            <person name="Emmert D.B."/>
            <person name="St Pierre S.E."/>
            <person name="Gramates L.S."/>
            <person name="Zhou P."/>
            <person name="Schroeder A.J."/>
            <person name="Falls K."/>
            <person name="Strelets V."/>
            <person name="Russo S.M."/>
            <person name="Gelbart W.M."/>
            <person name="null"/>
        </authorList>
    </citation>
    <scope>NUCLEOTIDE SEQUENCE [LARGE SCALE GENOMIC DNA]</scope>
    <source>
        <strain evidence="19">Berkeley</strain>
    </source>
</reference>
<evidence type="ECO:0000256" key="10">
    <source>
        <dbReference type="ARBA" id="ARBA00023015"/>
    </source>
</evidence>
<dbReference type="Pfam" id="PF02373">
    <property type="entry name" value="JmjC"/>
    <property type="match status" value="1"/>
</dbReference>
<evidence type="ECO:0000313" key="17">
    <source>
        <dbReference type="EMBL" id="AFH07949.1"/>
    </source>
</evidence>
<keyword evidence="19" id="KW-1185">Reference proteome</keyword>
<keyword evidence="12" id="KW-0539">Nucleus</keyword>
<dbReference type="PROSITE" id="PS51183">
    <property type="entry name" value="JMJN"/>
    <property type="match status" value="1"/>
</dbReference>
<dbReference type="InterPro" id="IPR003347">
    <property type="entry name" value="JmjC_dom"/>
</dbReference>
<dbReference type="GO" id="GO:0140684">
    <property type="term" value="F:histone H3K9me2/H3K9me3 demethylase activity"/>
    <property type="evidence" value="ECO:0007669"/>
    <property type="project" value="UniProtKB-EC"/>
</dbReference>
<keyword evidence="7" id="KW-0223">Dioxygenase</keyword>
<keyword evidence="11" id="KW-0804">Transcription</keyword>
<dbReference type="PANTHER" id="PTHR10694:SF142">
    <property type="entry name" value="LYSINE-SPECIFIC DEMETHYLASE 4A-RELATED"/>
    <property type="match status" value="1"/>
</dbReference>
<evidence type="ECO:0000256" key="4">
    <source>
        <dbReference type="ARBA" id="ARBA00022723"/>
    </source>
</evidence>
<dbReference type="BioGRID-ORCS" id="35744">
    <property type="hits" value="0 hits in 3 CRISPR screens"/>
</dbReference>
<dbReference type="GO" id="GO:0048512">
    <property type="term" value="P:circadian behavior"/>
    <property type="evidence" value="ECO:0007669"/>
    <property type="project" value="UniProtKB-ARBA"/>
</dbReference>
<evidence type="ECO:0000256" key="3">
    <source>
        <dbReference type="ARBA" id="ARBA00012900"/>
    </source>
</evidence>
<evidence type="ECO:0000256" key="5">
    <source>
        <dbReference type="ARBA" id="ARBA00022833"/>
    </source>
</evidence>
<dbReference type="Bgee" id="FBgn0033233">
    <property type="expression patterns" value="Expressed in egg cell and 80 other cell types or tissues"/>
</dbReference>
<keyword evidence="9" id="KW-0408">Iron</keyword>
<evidence type="ECO:0000256" key="9">
    <source>
        <dbReference type="ARBA" id="ARBA00023004"/>
    </source>
</evidence>
<reference evidence="17 19" key="7">
    <citation type="journal article" date="2007" name="Science">
        <title>The Release 5.1 annotation of Drosophila melanogaster heterochromatin.</title>
        <authorList>
            <person name="Smith C.D."/>
            <person name="Shu S."/>
            <person name="Mungall C.J."/>
            <person name="Karpen G.H."/>
        </authorList>
    </citation>
    <scope>NUCLEOTIDE SEQUENCE [LARGE SCALE GENOMIC DNA]</scope>
    <source>
        <strain evidence="19">Berkeley</strain>
    </source>
</reference>
<accession>A0A0B4K7U3</accession>
<evidence type="ECO:0000256" key="8">
    <source>
        <dbReference type="ARBA" id="ARBA00023002"/>
    </source>
</evidence>
<protein>
    <recommendedName>
        <fullName evidence="3">[histone H3]-trimethyl-L-lysine(9) demethylase</fullName>
        <ecNumber evidence="3">1.14.11.66</ecNumber>
    </recommendedName>
</protein>
<evidence type="ECO:0000313" key="18">
    <source>
        <dbReference type="FlyBase" id="FBgn0033233"/>
    </source>
</evidence>
<reference evidence="17 19" key="5">
    <citation type="journal article" date="2002" name="Genome Biol.">
        <title>Heterochromatic sequences in a Drosophila whole-genome shotgun assembly.</title>
        <authorList>
            <person name="Hoskins R.A."/>
            <person name="Smith C.D."/>
            <person name="Carlson J.W."/>
            <person name="Carvalho A.B."/>
            <person name="Halpern A."/>
            <person name="Kaminker J.S."/>
            <person name="Kennedy C."/>
            <person name="Mungall C.J."/>
            <person name="Sullivan B.A."/>
            <person name="Sutton G.G."/>
            <person name="Yasuhara J.C."/>
            <person name="Wakimoto B.T."/>
            <person name="Myers E.W."/>
            <person name="Celniker S.E."/>
            <person name="Rubin G.M."/>
            <person name="Karpen G.H."/>
        </authorList>
    </citation>
    <scope>NUCLEOTIDE SEQUENCE [LARGE SCALE GENOMIC DNA]</scope>
    <source>
        <strain evidence="19">Berkeley</strain>
    </source>
</reference>
<evidence type="ECO:0000256" key="2">
    <source>
        <dbReference type="ARBA" id="ARBA00009711"/>
    </source>
</evidence>
<dbReference type="VEuPathDB" id="VectorBase:FBgn0033233"/>
<feature type="domain" description="JmjC" evidence="16">
    <location>
        <begin position="149"/>
        <end position="315"/>
    </location>
</feature>
<proteinExistence type="inferred from homology"/>
<dbReference type="OrthoDB" id="9547406at2759"/>
<evidence type="ECO:0000313" key="19">
    <source>
        <dbReference type="Proteomes" id="UP000000803"/>
    </source>
</evidence>
<evidence type="ECO:0000256" key="11">
    <source>
        <dbReference type="ARBA" id="ARBA00023163"/>
    </source>
</evidence>
<evidence type="ECO:0000259" key="16">
    <source>
        <dbReference type="PROSITE" id="PS51184"/>
    </source>
</evidence>
<evidence type="ECO:0000259" key="15">
    <source>
        <dbReference type="PROSITE" id="PS51183"/>
    </source>
</evidence>
<evidence type="ECO:0000256" key="13">
    <source>
        <dbReference type="ARBA" id="ARBA00049349"/>
    </source>
</evidence>
<sequence>MSTRSSFADEEQNKVPRIMTFRPSYEEFQNFSAYIEYIESRGAHLAGLAKIQPPAEWVPRKSGYDIDNINMTIPAPICQVVTGAHGVYQQINIQQRRQMTLRQFMEKANSELHQTPRHFDYDDLERKYWKNITYISPLYAADVKGSLSDEDLDVWNIGRLDTILNLVNTDYNIIIDGVNTAYLYFGMWKSSFAWHTEDMDLYSINYLHFGAPKTWYAIPPAYGRRLEKLANETFSENYQECNAYLRHKMTMISPKVLRQHNIPYNKITQEAGEIMITFPFGYHAGFNHGFNGAESTNFASKRWIEYGKRASICRCRSDMVKISMETFVRRFQPERYDNWLKGQDMGCHPEEPGKICAAAPPTLNDLRAAKSEEESPQKRGCSLAGNGCERNAESAEDVDDKASVSSYSSCRQLQPVVKLRKLPTIASVPEPSSAPKRYDFNTEAVVRVKRLWNELPCPDRGANLLTNGVVKNTKRMRFQTKVLTLDDED</sequence>
<reference evidence="17 19" key="11">
    <citation type="journal article" date="2015" name="Genome Res.">
        <title>The Release 6 reference sequence of the Drosophila melanogaster genome.</title>
        <authorList>
            <person name="Hoskins R.A."/>
            <person name="Carlson J.W."/>
            <person name="Wan K.H."/>
            <person name="Park S."/>
            <person name="Mendez I."/>
            <person name="Galle S.E."/>
            <person name="Booth B.W."/>
            <person name="Pfeiffer B.D."/>
            <person name="George R.A."/>
            <person name="Svirskas R."/>
            <person name="Krzywinski M."/>
            <person name="Schein J."/>
            <person name="Accardo M.C."/>
            <person name="Damia E."/>
            <person name="Messina G."/>
            <person name="Mendez-Lago M."/>
            <person name="de Pablos B."/>
            <person name="Demakova O.V."/>
            <person name="Andreyeva E.N."/>
            <person name="Boldyreva L.V."/>
            <person name="Marra M."/>
            <person name="Carvalho A.B."/>
            <person name="Dimitri P."/>
            <person name="Villasante A."/>
            <person name="Zhimulev I.F."/>
            <person name="Rubin G.M."/>
            <person name="Karpen G.H."/>
            <person name="Celniker S.E."/>
        </authorList>
    </citation>
    <scope>NUCLEOTIDE SEQUENCE [LARGE SCALE GENOMIC DNA]</scope>
    <source>
        <strain evidence="19">Berkeley</strain>
    </source>
</reference>
<reference evidence="17 19" key="10">
    <citation type="journal article" date="2015" name="G3 (Bethesda)">
        <title>Gene Model Annotations for Drosophila melanogaster: The Rule-Benders.</title>
        <authorList>
            <consortium name="FlyBase Consortium"/>
            <person name="Crosby M.A."/>
            <person name="Gramates L.S."/>
            <person name="Dos Santos G."/>
            <person name="Matthews B.B."/>
            <person name="St Pierre S.E."/>
            <person name="Zhou P."/>
            <person name="Schroeder A.J."/>
            <person name="Falls K."/>
            <person name="Emmert D.B."/>
            <person name="Russo S.M."/>
            <person name="Gelbart W.M."/>
            <person name="null"/>
        </authorList>
    </citation>
    <scope>NUCLEOTIDE SEQUENCE [LARGE SCALE GENOMIC DNA]</scope>
    <source>
        <strain evidence="19">Berkeley</strain>
    </source>
</reference>
<dbReference type="ExpressionAtlas" id="A0A0B4K7U3">
    <property type="expression patterns" value="baseline and differential"/>
</dbReference>
<dbReference type="Gene3D" id="2.60.120.650">
    <property type="entry name" value="Cupin"/>
    <property type="match status" value="1"/>
</dbReference>
<dbReference type="GO" id="GO:0140681">
    <property type="term" value="F:histone H3K36me2/H3K36me3 demethylase activity"/>
    <property type="evidence" value="ECO:0007669"/>
    <property type="project" value="UniProtKB-ARBA"/>
</dbReference>
<comment type="similarity">
    <text evidence="2">Belongs to the JHDM3 histone demethylase family.</text>
</comment>
<gene>
    <name evidence="17 18" type="primary">Kdm4A</name>
    <name evidence="17" type="synonym">dJMJD2(1)</name>
    <name evidence="17" type="synonym">dKDM4A</name>
    <name evidence="17" type="synonym">dkdm4a</name>
    <name evidence="17" type="synonym">Dmel\CG15835</name>
    <name evidence="17" type="synonym">JMJD2A</name>
    <name evidence="17" type="synonym">JMJD2AKDM4A</name>
    <name evidence="17" type="synonym">KDM4A</name>
    <name evidence="17" type="synonym">Kdm4a</name>
    <name evidence="17" type="synonym">kdm4a</name>
    <name evidence="17 18" type="ORF">CG15835</name>
    <name evidence="17" type="ORF">Dmel_CG15835</name>
</gene>
<keyword evidence="4" id="KW-0479">Metal-binding</keyword>
<evidence type="ECO:0000256" key="1">
    <source>
        <dbReference type="ARBA" id="ARBA00001954"/>
    </source>
</evidence>
<dbReference type="InterPro" id="IPR003349">
    <property type="entry name" value="JmjN"/>
</dbReference>
<dbReference type="FunFam" id="2.60.120.650:FF:000048">
    <property type="entry name" value="Lysine-specific demethylase 4A"/>
    <property type="match status" value="1"/>
</dbReference>
<evidence type="ECO:0000256" key="14">
    <source>
        <dbReference type="ARBA" id="ARBA00053408"/>
    </source>
</evidence>
<reference evidence="17 19" key="8">
    <citation type="journal article" date="2007" name="Science">
        <title>Sequence finishing and mapping of Drosophila melanogaster heterochromatin.</title>
        <authorList>
            <person name="Hoskins R.A."/>
            <person name="Carlson J.W."/>
            <person name="Kennedy C."/>
            <person name="Acevedo D."/>
            <person name="Evans-Holm M."/>
            <person name="Frise E."/>
            <person name="Wan K.H."/>
            <person name="Park S."/>
            <person name="Mendez-Lago M."/>
            <person name="Rossi F."/>
            <person name="Villasante A."/>
            <person name="Dimitri P."/>
            <person name="Karpen G.H."/>
            <person name="Celniker S.E."/>
        </authorList>
    </citation>
    <scope>NUCLEOTIDE SEQUENCE [LARGE SCALE GENOMIC DNA]</scope>
    <source>
        <strain evidence="19">Berkeley</strain>
    </source>
</reference>
<evidence type="ECO:0000256" key="12">
    <source>
        <dbReference type="ARBA" id="ARBA00023242"/>
    </source>
</evidence>
<dbReference type="CTD" id="9682"/>
<reference evidence="17 19" key="1">
    <citation type="journal article" date="2000" name="Science">
        <title>The genome sequence of Drosophila melanogaster.</title>
        <authorList>
            <person name="Adams M.D."/>
            <person name="Celniker S.E."/>
            <person name="Holt R.A."/>
            <person name="Evans C.A."/>
            <person name="Gocayne J.D."/>
            <person name="Amanatides P.G."/>
            <person name="Scherer S.E."/>
            <person name="Li P.W."/>
            <person name="Hoskins R.A."/>
            <person name="Galle R.F."/>
            <person name="George R.A."/>
            <person name="Lewis S.E."/>
            <person name="Richards S."/>
            <person name="Ashburner M."/>
            <person name="Henderson S.N."/>
            <person name="Sutton G.G."/>
            <person name="Wortman J.R."/>
            <person name="Yandell M.D."/>
            <person name="Zhang Q."/>
            <person name="Chen L.X."/>
            <person name="Brandon R.C."/>
            <person name="Rogers Y.H."/>
            <person name="Blazej R.G."/>
            <person name="Champe M."/>
            <person name="Pfeiffer B.D."/>
            <person name="Wan K.H."/>
            <person name="Doyle C."/>
            <person name="Baxter E.G."/>
            <person name="Helt G."/>
            <person name="Nelson C.R."/>
            <person name="Gabor G.L."/>
            <person name="Abril J.F."/>
            <person name="Agbayani A."/>
            <person name="An H.J."/>
            <person name="Andrews-Pfannkoch C."/>
            <person name="Baldwin D."/>
            <person name="Ballew R.M."/>
            <person name="Basu A."/>
            <person name="Baxendale J."/>
            <person name="Bayraktaroglu L."/>
            <person name="Beasley E.M."/>
            <person name="Beeson K.Y."/>
            <person name="Benos P.V."/>
            <person name="Berman B.P."/>
            <person name="Bhandari D."/>
            <person name="Bolshakov S."/>
            <person name="Borkova D."/>
            <person name="Botchan M.R."/>
            <person name="Bouck J."/>
            <person name="Brokstein P."/>
            <person name="Brottier P."/>
            <person name="Burtis K.C."/>
            <person name="Busam D.A."/>
            <person name="Butler H."/>
            <person name="Cadieu E."/>
            <person name="Center A."/>
            <person name="Chandra I."/>
            <person name="Cherry J.M."/>
            <person name="Cawley S."/>
            <person name="Dahlke C."/>
            <person name="Davenport L.B."/>
            <person name="Davies P."/>
            <person name="de Pablos B."/>
            <person name="Delcher A."/>
            <person name="Deng Z."/>
            <person name="Mays A.D."/>
            <person name="Dew I."/>
            <person name="Dietz S.M."/>
            <person name="Dodson K."/>
            <person name="Doup L.E."/>
            <person name="Downes M."/>
            <person name="Dugan-Rocha S."/>
            <person name="Dunkov B.C."/>
            <person name="Dunn P."/>
            <person name="Durbin K.J."/>
            <person name="Evangelista C.C."/>
            <person name="Ferraz C."/>
            <person name="Ferriera S."/>
            <person name="Fleischmann W."/>
            <person name="Fosler C."/>
            <person name="Gabrielian A.E."/>
            <person name="Garg N.S."/>
            <person name="Gelbart W.M."/>
            <person name="Glasser K."/>
            <person name="Glodek A."/>
            <person name="Gong F."/>
            <person name="Gorrell J.H."/>
            <person name="Gu Z."/>
            <person name="Guan P."/>
            <person name="Harris M."/>
            <person name="Harris N.L."/>
            <person name="Harvey D."/>
            <person name="Heiman T.J."/>
            <person name="Hernandez J.R."/>
            <person name="Houck J."/>
            <person name="Hostin D."/>
            <person name="Houston K.A."/>
            <person name="Howland T.J."/>
            <person name="Wei M.H."/>
            <person name="Ibegwam C."/>
            <person name="Jalali M."/>
            <person name="Kalush F."/>
            <person name="Karpen G.H."/>
            <person name="Ke Z."/>
            <person name="Kennison J.A."/>
            <person name="Ketchum K.A."/>
            <person name="Kimmel B.E."/>
            <person name="Kodira C.D."/>
            <person name="Kraft C."/>
            <person name="Kravitz S."/>
            <person name="Kulp D."/>
            <person name="Lai Z."/>
            <person name="Lasko P."/>
            <person name="Lei Y."/>
            <person name="Levitsky A.A."/>
            <person name="Li J."/>
            <person name="Li Z."/>
            <person name="Liang Y."/>
            <person name="Lin X."/>
            <person name="Liu X."/>
            <person name="Mattei B."/>
            <person name="McIntosh T.C."/>
            <person name="McLeod M.P."/>
            <person name="McPherson D."/>
            <person name="Merkulov G."/>
            <person name="Milshina N.V."/>
            <person name="Mobarry C."/>
            <person name="Morris J."/>
            <person name="Moshrefi A."/>
            <person name="Mount S.M."/>
            <person name="Moy M."/>
            <person name="Murphy B."/>
            <person name="Murphy L."/>
            <person name="Muzny D.M."/>
            <person name="Nelson D.L."/>
            <person name="Nelson D.R."/>
            <person name="Nelson K.A."/>
            <person name="Nixon K."/>
            <person name="Nusskern D.R."/>
            <person name="Pacleb J.M."/>
            <person name="Palazzolo M."/>
            <person name="Pittman G.S."/>
            <person name="Pan S."/>
            <person name="Pollard J."/>
            <person name="Puri V."/>
            <person name="Reese M.G."/>
            <person name="Reinert K."/>
            <person name="Remington K."/>
            <person name="Saunders R.D."/>
            <person name="Scheeler F."/>
            <person name="Shen H."/>
            <person name="Shue B.C."/>
            <person name="Siden-Kiamos I."/>
            <person name="Simpson M."/>
            <person name="Skupski M.P."/>
            <person name="Smith T."/>
            <person name="Spier E."/>
            <person name="Spradling A.C."/>
            <person name="Stapleton M."/>
            <person name="Strong R."/>
            <person name="Sun E."/>
            <person name="Svirskas R."/>
            <person name="Tector C."/>
            <person name="Turner R."/>
            <person name="Venter E."/>
            <person name="Wang A.H."/>
            <person name="Wang X."/>
            <person name="Wang Z.Y."/>
            <person name="Wassarman D.A."/>
            <person name="Weinstock G.M."/>
            <person name="Weissenbach J."/>
            <person name="Williams S.M."/>
            <person name="WoodageT"/>
            <person name="Worley K.C."/>
            <person name="Wu D."/>
            <person name="Yang S."/>
            <person name="Yao Q.A."/>
            <person name="Ye J."/>
            <person name="Yeh R.F."/>
            <person name="Zaveri J.S."/>
            <person name="Zhan M."/>
            <person name="Zhang G."/>
            <person name="Zhao Q."/>
            <person name="Zheng L."/>
            <person name="Zheng X.H."/>
            <person name="Zhong F.N."/>
            <person name="Zhong W."/>
            <person name="Zhou X."/>
            <person name="Zhu S."/>
            <person name="Zhu X."/>
            <person name="Smith H.O."/>
            <person name="Gibbs R.A."/>
            <person name="Myers E.W."/>
            <person name="Rubin G.M."/>
            <person name="Venter J.C."/>
        </authorList>
    </citation>
    <scope>NUCLEOTIDE SEQUENCE [LARGE SCALE GENOMIC DNA]</scope>
    <source>
        <strain evidence="19">Berkeley</strain>
    </source>
</reference>
<dbReference type="Proteomes" id="UP000000803">
    <property type="component" value="Chromosome 2R"/>
</dbReference>